<proteinExistence type="predicted"/>
<dbReference type="EMBL" id="MN740232">
    <property type="protein sequence ID" value="QHT94949.1"/>
    <property type="molecule type" value="Genomic_DNA"/>
</dbReference>
<dbReference type="AlphaFoldDB" id="A0A6C0IQ68"/>
<accession>A0A6C0IQ68</accession>
<reference evidence="1" key="1">
    <citation type="journal article" date="2020" name="Nature">
        <title>Giant virus diversity and host interactions through global metagenomics.</title>
        <authorList>
            <person name="Schulz F."/>
            <person name="Roux S."/>
            <person name="Paez-Espino D."/>
            <person name="Jungbluth S."/>
            <person name="Walsh D.A."/>
            <person name="Denef V.J."/>
            <person name="McMahon K.D."/>
            <person name="Konstantinidis K.T."/>
            <person name="Eloe-Fadrosh E.A."/>
            <person name="Kyrpides N.C."/>
            <person name="Woyke T."/>
        </authorList>
    </citation>
    <scope>NUCLEOTIDE SEQUENCE</scope>
    <source>
        <strain evidence="1">GVMAG-M-3300024261-37</strain>
    </source>
</reference>
<organism evidence="1">
    <name type="scientific">viral metagenome</name>
    <dbReference type="NCBI Taxonomy" id="1070528"/>
    <lineage>
        <taxon>unclassified sequences</taxon>
        <taxon>metagenomes</taxon>
        <taxon>organismal metagenomes</taxon>
    </lineage>
</organism>
<sequence>MDKLLSLKSKFEGLKLKHPVISKIWISIIDSRIDIIDFTCEQCEEILDHIKHEDTSLMDVINNEKLLLALYFLKMNNFLNKT</sequence>
<evidence type="ECO:0000313" key="1">
    <source>
        <dbReference type="EMBL" id="QHT94949.1"/>
    </source>
</evidence>
<protein>
    <submittedName>
        <fullName evidence="1">Uncharacterized protein</fullName>
    </submittedName>
</protein>
<name>A0A6C0IQ68_9ZZZZ</name>